<name>A0A3P8HW04_9TREM</name>
<dbReference type="PANTHER" id="PTHR13803">
    <property type="entry name" value="SEC24-RELATED PROTEIN"/>
    <property type="match status" value="1"/>
</dbReference>
<dbReference type="GO" id="GO:0090110">
    <property type="term" value="P:COPII-coated vesicle cargo loading"/>
    <property type="evidence" value="ECO:0007669"/>
    <property type="project" value="TreeGrafter"/>
</dbReference>
<dbReference type="InterPro" id="IPR006900">
    <property type="entry name" value="Sec23/24_helical_dom"/>
</dbReference>
<reference evidence="3 4" key="1">
    <citation type="submission" date="2018-11" db="EMBL/GenBank/DDBJ databases">
        <authorList>
            <consortium name="Pathogen Informatics"/>
        </authorList>
    </citation>
    <scope>NUCLEOTIDE SEQUENCE [LARGE SCALE GENOMIC DNA]</scope>
    <source>
        <strain>Denwood</strain>
        <strain evidence="4">Zambia</strain>
    </source>
</reference>
<dbReference type="Gene3D" id="1.20.120.730">
    <property type="entry name" value="Sec23/Sec24 helical domain"/>
    <property type="match status" value="1"/>
</dbReference>
<dbReference type="Gene3D" id="3.40.20.10">
    <property type="entry name" value="Severin"/>
    <property type="match status" value="1"/>
</dbReference>
<dbReference type="EMBL" id="UZAL01043891">
    <property type="protein sequence ID" value="VDP81875.1"/>
    <property type="molecule type" value="Genomic_DNA"/>
</dbReference>
<evidence type="ECO:0000259" key="2">
    <source>
        <dbReference type="Pfam" id="PF04815"/>
    </source>
</evidence>
<feature type="compositionally biased region" description="Low complexity" evidence="1">
    <location>
        <begin position="171"/>
        <end position="181"/>
    </location>
</feature>
<dbReference type="GO" id="GO:0006886">
    <property type="term" value="P:intracellular protein transport"/>
    <property type="evidence" value="ECO:0007669"/>
    <property type="project" value="InterPro"/>
</dbReference>
<organism evidence="3 4">
    <name type="scientific">Schistosoma mattheei</name>
    <dbReference type="NCBI Taxonomy" id="31246"/>
    <lineage>
        <taxon>Eukaryota</taxon>
        <taxon>Metazoa</taxon>
        <taxon>Spiralia</taxon>
        <taxon>Lophotrochozoa</taxon>
        <taxon>Platyhelminthes</taxon>
        <taxon>Trematoda</taxon>
        <taxon>Digenea</taxon>
        <taxon>Strigeidida</taxon>
        <taxon>Schistosomatoidea</taxon>
        <taxon>Schistosomatidae</taxon>
        <taxon>Schistosoma</taxon>
    </lineage>
</organism>
<dbReference type="Pfam" id="PF04815">
    <property type="entry name" value="Sec23_helical"/>
    <property type="match status" value="1"/>
</dbReference>
<accession>A0A3P8HW04</accession>
<dbReference type="InterPro" id="IPR029006">
    <property type="entry name" value="ADF-H/Gelsolin-like_dom_sf"/>
</dbReference>
<gene>
    <name evidence="3" type="ORF">SMTD_LOCUS20215</name>
</gene>
<evidence type="ECO:0000313" key="4">
    <source>
        <dbReference type="Proteomes" id="UP000269396"/>
    </source>
</evidence>
<proteinExistence type="predicted"/>
<evidence type="ECO:0000256" key="1">
    <source>
        <dbReference type="SAM" id="MobiDB-lite"/>
    </source>
</evidence>
<dbReference type="GO" id="GO:0008270">
    <property type="term" value="F:zinc ion binding"/>
    <property type="evidence" value="ECO:0007669"/>
    <property type="project" value="TreeGrafter"/>
</dbReference>
<dbReference type="PANTHER" id="PTHR13803:SF39">
    <property type="entry name" value="SECRETORY 24AB, ISOFORM A"/>
    <property type="match status" value="1"/>
</dbReference>
<dbReference type="SUPFAM" id="SSF82754">
    <property type="entry name" value="C-terminal, gelsolin-like domain of Sec23/24"/>
    <property type="match status" value="1"/>
</dbReference>
<dbReference type="InterPro" id="IPR036175">
    <property type="entry name" value="Sec23/24_helical_dom_sf"/>
</dbReference>
<dbReference type="GO" id="GO:0000149">
    <property type="term" value="F:SNARE binding"/>
    <property type="evidence" value="ECO:0007669"/>
    <property type="project" value="TreeGrafter"/>
</dbReference>
<feature type="domain" description="Sec23/Sec24 helical" evidence="2">
    <location>
        <begin position="17"/>
        <end position="122"/>
    </location>
</feature>
<dbReference type="AlphaFoldDB" id="A0A3P8HW04"/>
<feature type="compositionally biased region" description="Basic and acidic residues" evidence="1">
    <location>
        <begin position="155"/>
        <end position="166"/>
    </location>
</feature>
<dbReference type="Proteomes" id="UP000269396">
    <property type="component" value="Unassembled WGS sequence"/>
</dbReference>
<feature type="region of interest" description="Disordered" evidence="1">
    <location>
        <begin position="155"/>
        <end position="183"/>
    </location>
</feature>
<evidence type="ECO:0000313" key="3">
    <source>
        <dbReference type="EMBL" id="VDP81875.1"/>
    </source>
</evidence>
<dbReference type="GO" id="GO:0070971">
    <property type="term" value="C:endoplasmic reticulum exit site"/>
    <property type="evidence" value="ECO:0007669"/>
    <property type="project" value="TreeGrafter"/>
</dbReference>
<keyword evidence="4" id="KW-1185">Reference proteome</keyword>
<dbReference type="GO" id="GO:0030127">
    <property type="term" value="C:COPII vesicle coat"/>
    <property type="evidence" value="ECO:0007669"/>
    <property type="project" value="InterPro"/>
</dbReference>
<protein>
    <recommendedName>
        <fullName evidence="2">Sec23/Sec24 helical domain-containing protein</fullName>
    </recommendedName>
</protein>
<sequence length="339" mass="36786">MCLPVVHTATEVFQGADQGAIACLLSKMAVDRTISSGLSNAREALANAVADALSAYATTSGITLNSNSTAYGLPCPPNLRLLPLYICGLLRFKAFRVGVTTRLDDRSAALERIKTAPPTDLLTLIYPKLYAVHRFVSKPLSSHTTLAQKAASLRLVDHDDDQRPSDCDGTSSSNGSESNSEADQLPCQLHLSAQYITRSGVFLLDTGELLLLLVGCGEDVSPGSNNDSDILRQLLGISSPRQLPAQGGPFILPPINLSNEKQNTITNDNTSIPIGRRRLSALINLIRRRRPINNALVLMRHDSSSNLRSLFLSCMVEDKTESAPSYQEFLQMIQNLVRT</sequence>
<dbReference type="SUPFAM" id="SSF81811">
    <property type="entry name" value="Helical domain of Sec23/24"/>
    <property type="match status" value="1"/>
</dbReference>
<dbReference type="InterPro" id="IPR050550">
    <property type="entry name" value="SEC23_SEC24_subfamily"/>
</dbReference>
<dbReference type="InterPro" id="IPR036180">
    <property type="entry name" value="Gelsolin-like_dom_sf"/>
</dbReference>